<feature type="transmembrane region" description="Helical" evidence="1">
    <location>
        <begin position="116"/>
        <end position="135"/>
    </location>
</feature>
<keyword evidence="1" id="KW-0812">Transmembrane</keyword>
<dbReference type="OrthoDB" id="2446850at2759"/>
<dbReference type="EMBL" id="CAJVPS010007261">
    <property type="protein sequence ID" value="CAG8633240.1"/>
    <property type="molecule type" value="Genomic_DNA"/>
</dbReference>
<comment type="caution">
    <text evidence="2">The sequence shown here is derived from an EMBL/GenBank/DDBJ whole genome shotgun (WGS) entry which is preliminary data.</text>
</comment>
<feature type="transmembrane region" description="Helical" evidence="1">
    <location>
        <begin position="20"/>
        <end position="39"/>
    </location>
</feature>
<dbReference type="AlphaFoldDB" id="A0A9N9DEZ1"/>
<reference evidence="2" key="1">
    <citation type="submission" date="2021-06" db="EMBL/GenBank/DDBJ databases">
        <authorList>
            <person name="Kallberg Y."/>
            <person name="Tangrot J."/>
            <person name="Rosling A."/>
        </authorList>
    </citation>
    <scope>NUCLEOTIDE SEQUENCE</scope>
    <source>
        <strain evidence="2">FL130A</strain>
    </source>
</reference>
<gene>
    <name evidence="2" type="ORF">ALEPTO_LOCUS9437</name>
</gene>
<organism evidence="2 3">
    <name type="scientific">Ambispora leptoticha</name>
    <dbReference type="NCBI Taxonomy" id="144679"/>
    <lineage>
        <taxon>Eukaryota</taxon>
        <taxon>Fungi</taxon>
        <taxon>Fungi incertae sedis</taxon>
        <taxon>Mucoromycota</taxon>
        <taxon>Glomeromycotina</taxon>
        <taxon>Glomeromycetes</taxon>
        <taxon>Archaeosporales</taxon>
        <taxon>Ambisporaceae</taxon>
        <taxon>Ambispora</taxon>
    </lineage>
</organism>
<accession>A0A9N9DEZ1</accession>
<protein>
    <submittedName>
        <fullName evidence="2">3023_t:CDS:1</fullName>
    </submittedName>
</protein>
<sequence>MGTFSDKRGFGNDYLEGSYIALFGLVIIWATLILVAEFVRKREHLTGEGSRGFPRATGAGGEGVSEASALLTGERREESESRYAKTANAARDATLMLLIATVATQVGHGATAASAVLTWIFFGLAILWILSVLLFDHVVIPLVFEALAFPFIVAIFALAFRSYQNYPEYPRPITPPLESTQLYN</sequence>
<keyword evidence="3" id="KW-1185">Reference proteome</keyword>
<name>A0A9N9DEZ1_9GLOM</name>
<keyword evidence="1" id="KW-0472">Membrane</keyword>
<evidence type="ECO:0000313" key="2">
    <source>
        <dbReference type="EMBL" id="CAG8633240.1"/>
    </source>
</evidence>
<evidence type="ECO:0000313" key="3">
    <source>
        <dbReference type="Proteomes" id="UP000789508"/>
    </source>
</evidence>
<proteinExistence type="predicted"/>
<evidence type="ECO:0000256" key="1">
    <source>
        <dbReference type="SAM" id="Phobius"/>
    </source>
</evidence>
<keyword evidence="1" id="KW-1133">Transmembrane helix</keyword>
<dbReference type="Proteomes" id="UP000789508">
    <property type="component" value="Unassembled WGS sequence"/>
</dbReference>
<feature type="transmembrane region" description="Helical" evidence="1">
    <location>
        <begin position="142"/>
        <end position="160"/>
    </location>
</feature>